<feature type="non-terminal residue" evidence="1">
    <location>
        <position position="66"/>
    </location>
</feature>
<dbReference type="InterPro" id="IPR027417">
    <property type="entry name" value="P-loop_NTPase"/>
</dbReference>
<reference evidence="1 2" key="1">
    <citation type="submission" date="2024-05" db="EMBL/GenBank/DDBJ databases">
        <title>Genome sequencing and assembly of Indian major carp, Cirrhinus mrigala (Hamilton, 1822).</title>
        <authorList>
            <person name="Mohindra V."/>
            <person name="Chowdhury L.M."/>
            <person name="Lal K."/>
            <person name="Jena J.K."/>
        </authorList>
    </citation>
    <scope>NUCLEOTIDE SEQUENCE [LARGE SCALE GENOMIC DNA]</scope>
    <source>
        <strain evidence="1">CM1030</strain>
        <tissue evidence="1">Blood</tissue>
    </source>
</reference>
<keyword evidence="2" id="KW-1185">Reference proteome</keyword>
<name>A0ABD0RJ39_CIRMR</name>
<dbReference type="Gene3D" id="3.40.50.300">
    <property type="entry name" value="P-loop containing nucleotide triphosphate hydrolases"/>
    <property type="match status" value="1"/>
</dbReference>
<comment type="caution">
    <text evidence="1">The sequence shown here is derived from an EMBL/GenBank/DDBJ whole genome shotgun (WGS) entry which is preliminary data.</text>
</comment>
<dbReference type="Proteomes" id="UP001529510">
    <property type="component" value="Unassembled WGS sequence"/>
</dbReference>
<dbReference type="AlphaFoldDB" id="A0ABD0RJ39"/>
<feature type="non-terminal residue" evidence="1">
    <location>
        <position position="1"/>
    </location>
</feature>
<sequence>TVRTRHTCKHKQTAIKRKEQLVEDSTEDLDYGFLSNYKLLNTAITRAQSLVAVVGDPIALCSVGRC</sequence>
<evidence type="ECO:0008006" key="3">
    <source>
        <dbReference type="Google" id="ProtNLM"/>
    </source>
</evidence>
<organism evidence="1 2">
    <name type="scientific">Cirrhinus mrigala</name>
    <name type="common">Mrigala</name>
    <dbReference type="NCBI Taxonomy" id="683832"/>
    <lineage>
        <taxon>Eukaryota</taxon>
        <taxon>Metazoa</taxon>
        <taxon>Chordata</taxon>
        <taxon>Craniata</taxon>
        <taxon>Vertebrata</taxon>
        <taxon>Euteleostomi</taxon>
        <taxon>Actinopterygii</taxon>
        <taxon>Neopterygii</taxon>
        <taxon>Teleostei</taxon>
        <taxon>Ostariophysi</taxon>
        <taxon>Cypriniformes</taxon>
        <taxon>Cyprinidae</taxon>
        <taxon>Labeoninae</taxon>
        <taxon>Labeonini</taxon>
        <taxon>Cirrhinus</taxon>
    </lineage>
</organism>
<evidence type="ECO:0000313" key="2">
    <source>
        <dbReference type="Proteomes" id="UP001529510"/>
    </source>
</evidence>
<dbReference type="EMBL" id="JAMKFB020000003">
    <property type="protein sequence ID" value="KAL0198539.1"/>
    <property type="molecule type" value="Genomic_DNA"/>
</dbReference>
<protein>
    <recommendedName>
        <fullName evidence="3">DNA2/NAM7 helicase-like C-terminal domain-containing protein</fullName>
    </recommendedName>
</protein>
<proteinExistence type="predicted"/>
<evidence type="ECO:0000313" key="1">
    <source>
        <dbReference type="EMBL" id="KAL0198539.1"/>
    </source>
</evidence>
<gene>
    <name evidence="1" type="ORF">M9458_007079</name>
</gene>
<accession>A0ABD0RJ39</accession>